<dbReference type="REBASE" id="855230">
    <property type="entry name" value="M.Nsp4ORF1730P"/>
</dbReference>
<dbReference type="GO" id="GO:0004519">
    <property type="term" value="F:endonuclease activity"/>
    <property type="evidence" value="ECO:0007669"/>
    <property type="project" value="UniProtKB-KW"/>
</dbReference>
<keyword evidence="1" id="KW-0540">Nuclease</keyword>
<reference evidence="1" key="1">
    <citation type="submission" date="2024-06" db="EMBL/GenBank/DDBJ databases">
        <authorList>
            <person name="Atkinson C."/>
            <person name="McLean J."/>
            <person name="Gallagher L."/>
            <person name="Bor B."/>
            <person name="Mougous J."/>
        </authorList>
    </citation>
    <scope>NUCLEOTIDE SEQUENCE</scope>
    <source>
        <strain evidence="1">TM7-074</strain>
    </source>
</reference>
<name>A0AB39JBR7_9BACT</name>
<keyword evidence="1" id="KW-0378">Hydrolase</keyword>
<dbReference type="RefSeq" id="WP_369000664.1">
    <property type="nucleotide sequence ID" value="NZ_CP158487.1"/>
</dbReference>
<evidence type="ECO:0000313" key="1">
    <source>
        <dbReference type="EMBL" id="XDN89412.1"/>
    </source>
</evidence>
<organism evidence="1">
    <name type="scientific">Candidatus Nanosynbacter sp. TM7-074</name>
    <dbReference type="NCBI Taxonomy" id="3158573"/>
    <lineage>
        <taxon>Bacteria</taxon>
        <taxon>Candidatus Saccharimonadota</taxon>
        <taxon>Candidatus Saccharimonadia</taxon>
        <taxon>Candidatus Nanosynbacterales</taxon>
        <taxon>Candidatus Nanosynbacteraceae</taxon>
        <taxon>Candidatus Nanosynbacter</taxon>
    </lineage>
</organism>
<sequence length="321" mass="37539">MPDSAVDILENTIRRHGDLLDVLLLDRTRTTKRKSHNILWATDSYVGHNPKQEISILDITGTNTYLIQPRIAKSKEEQKSRTKDKAEVFTPKNIVSQMNRQIDWSSGNWPADESNWKDYVKELRLEITCGEAPFIVGRYNAANGKKVLKLSDRVGFLDRKLQVVGSYCNDKKEWLEWAIVAFQCSYGYEWQGDNLLLARENLLYTFIDYWNDKFPNDKINLDRKISKEKMEMLLRVAEIISWNIFQMDGIKNVIPMSCRHEVIEKEIPPMVKLWGESPKIIKNECAGCKNNDHFKHNGKYVFIMDWEKGKTVKFINLMKEE</sequence>
<protein>
    <submittedName>
        <fullName evidence="1">Restriction endonuclease subunit M</fullName>
    </submittedName>
</protein>
<proteinExistence type="predicted"/>
<accession>A0AB39JBR7</accession>
<gene>
    <name evidence="1" type="ORF">TM074_01730</name>
</gene>
<keyword evidence="1" id="KW-0255">Endonuclease</keyword>
<dbReference type="EMBL" id="CP158487">
    <property type="protein sequence ID" value="XDN89412.1"/>
    <property type="molecule type" value="Genomic_DNA"/>
</dbReference>
<dbReference type="AlphaFoldDB" id="A0AB39JBR7"/>